<dbReference type="RefSeq" id="WP_079419647.1">
    <property type="nucleotide sequence ID" value="NZ_MBTG01000050.1"/>
</dbReference>
<gene>
    <name evidence="11" type="ORF">BC351_39105</name>
</gene>
<dbReference type="PANTHER" id="PTHR43394">
    <property type="entry name" value="ATP-DEPENDENT PERMEASE MDL1, MITOCHONDRIAL"/>
    <property type="match status" value="1"/>
</dbReference>
<dbReference type="InterPro" id="IPR027417">
    <property type="entry name" value="P-loop_NTPase"/>
</dbReference>
<evidence type="ECO:0000256" key="6">
    <source>
        <dbReference type="ARBA" id="ARBA00022989"/>
    </source>
</evidence>
<evidence type="ECO:0000256" key="7">
    <source>
        <dbReference type="ARBA" id="ARBA00023136"/>
    </source>
</evidence>
<dbReference type="InterPro" id="IPR039421">
    <property type="entry name" value="Type_1_exporter"/>
</dbReference>
<dbReference type="InterPro" id="IPR017871">
    <property type="entry name" value="ABC_transporter-like_CS"/>
</dbReference>
<evidence type="ECO:0000256" key="2">
    <source>
        <dbReference type="ARBA" id="ARBA00005417"/>
    </source>
</evidence>
<dbReference type="SMART" id="SM00382">
    <property type="entry name" value="AAA"/>
    <property type="match status" value="1"/>
</dbReference>
<dbReference type="EMBL" id="MBTG01000050">
    <property type="protein sequence ID" value="OPH47999.1"/>
    <property type="molecule type" value="Genomic_DNA"/>
</dbReference>
<feature type="transmembrane region" description="Helical" evidence="8">
    <location>
        <begin position="279"/>
        <end position="305"/>
    </location>
</feature>
<evidence type="ECO:0000259" key="9">
    <source>
        <dbReference type="PROSITE" id="PS50893"/>
    </source>
</evidence>
<dbReference type="GO" id="GO:0005886">
    <property type="term" value="C:plasma membrane"/>
    <property type="evidence" value="ECO:0007669"/>
    <property type="project" value="UniProtKB-SubCell"/>
</dbReference>
<evidence type="ECO:0000313" key="11">
    <source>
        <dbReference type="EMBL" id="OPH47999.1"/>
    </source>
</evidence>
<accession>A0A1V4HAA0</accession>
<dbReference type="GO" id="GO:0016887">
    <property type="term" value="F:ATP hydrolysis activity"/>
    <property type="evidence" value="ECO:0007669"/>
    <property type="project" value="InterPro"/>
</dbReference>
<keyword evidence="5" id="KW-0067">ATP-binding</keyword>
<dbReference type="CDD" id="cd07346">
    <property type="entry name" value="ABC_6TM_exporters"/>
    <property type="match status" value="1"/>
</dbReference>
<feature type="domain" description="ABC transmembrane type-1" evidence="10">
    <location>
        <begin position="27"/>
        <end position="306"/>
    </location>
</feature>
<dbReference type="AlphaFoldDB" id="A0A1V4HAA0"/>
<evidence type="ECO:0008006" key="13">
    <source>
        <dbReference type="Google" id="ProtNLM"/>
    </source>
</evidence>
<dbReference type="FunFam" id="3.40.50.300:FF:000218">
    <property type="entry name" value="Multidrug ABC transporter ATP-binding protein"/>
    <property type="match status" value="1"/>
</dbReference>
<dbReference type="InterPro" id="IPR011527">
    <property type="entry name" value="ABC1_TM_dom"/>
</dbReference>
<dbReference type="InterPro" id="IPR003593">
    <property type="entry name" value="AAA+_ATPase"/>
</dbReference>
<dbReference type="Gene3D" id="3.40.50.300">
    <property type="entry name" value="P-loop containing nucleotide triphosphate hydrolases"/>
    <property type="match status" value="1"/>
</dbReference>
<dbReference type="InterPro" id="IPR003439">
    <property type="entry name" value="ABC_transporter-like_ATP-bd"/>
</dbReference>
<protein>
    <recommendedName>
        <fullName evidence="13">ABC transporter ATP-binding protein</fullName>
    </recommendedName>
</protein>
<evidence type="ECO:0000256" key="1">
    <source>
        <dbReference type="ARBA" id="ARBA00004651"/>
    </source>
</evidence>
<dbReference type="OrthoDB" id="9762778at2"/>
<evidence type="ECO:0000256" key="4">
    <source>
        <dbReference type="ARBA" id="ARBA00022741"/>
    </source>
</evidence>
<dbReference type="GO" id="GO:0005524">
    <property type="term" value="F:ATP binding"/>
    <property type="evidence" value="ECO:0007669"/>
    <property type="project" value="UniProtKB-KW"/>
</dbReference>
<feature type="domain" description="ABC transporter" evidence="9">
    <location>
        <begin position="343"/>
        <end position="577"/>
    </location>
</feature>
<keyword evidence="4" id="KW-0547">Nucleotide-binding</keyword>
<dbReference type="Pfam" id="PF00005">
    <property type="entry name" value="ABC_tran"/>
    <property type="match status" value="1"/>
</dbReference>
<dbReference type="PROSITE" id="PS50929">
    <property type="entry name" value="ABC_TM1F"/>
    <property type="match status" value="1"/>
</dbReference>
<organism evidence="11 12">
    <name type="scientific">Paenibacillus ferrarius</name>
    <dbReference type="NCBI Taxonomy" id="1469647"/>
    <lineage>
        <taxon>Bacteria</taxon>
        <taxon>Bacillati</taxon>
        <taxon>Bacillota</taxon>
        <taxon>Bacilli</taxon>
        <taxon>Bacillales</taxon>
        <taxon>Paenibacillaceae</taxon>
        <taxon>Paenibacillus</taxon>
    </lineage>
</organism>
<keyword evidence="3 8" id="KW-0812">Transmembrane</keyword>
<evidence type="ECO:0000256" key="3">
    <source>
        <dbReference type="ARBA" id="ARBA00022692"/>
    </source>
</evidence>
<dbReference type="PROSITE" id="PS00211">
    <property type="entry name" value="ABC_TRANSPORTER_1"/>
    <property type="match status" value="1"/>
</dbReference>
<keyword evidence="7 8" id="KW-0472">Membrane</keyword>
<comment type="caution">
    <text evidence="11">The sequence shown here is derived from an EMBL/GenBank/DDBJ whole genome shotgun (WGS) entry which is preliminary data.</text>
</comment>
<name>A0A1V4HAA0_9BACL</name>
<evidence type="ECO:0000313" key="12">
    <source>
        <dbReference type="Proteomes" id="UP000190626"/>
    </source>
</evidence>
<keyword evidence="6 8" id="KW-1133">Transmembrane helix</keyword>
<dbReference type="InterPro" id="IPR036640">
    <property type="entry name" value="ABC1_TM_sf"/>
</dbReference>
<feature type="transmembrane region" description="Helical" evidence="8">
    <location>
        <begin position="25"/>
        <end position="43"/>
    </location>
</feature>
<reference evidence="12" key="1">
    <citation type="submission" date="2016-07" db="EMBL/GenBank/DDBJ databases">
        <authorList>
            <person name="Florea S."/>
            <person name="Webb J.S."/>
            <person name="Jaromczyk J."/>
            <person name="Schardl C.L."/>
        </authorList>
    </citation>
    <scope>NUCLEOTIDE SEQUENCE [LARGE SCALE GENOMIC DNA]</scope>
    <source>
        <strain evidence="12">CY1</strain>
    </source>
</reference>
<feature type="transmembrane region" description="Helical" evidence="8">
    <location>
        <begin position="63"/>
        <end position="87"/>
    </location>
</feature>
<comment type="subcellular location">
    <subcellularLocation>
        <location evidence="1">Cell membrane</location>
        <topology evidence="1">Multi-pass membrane protein</topology>
    </subcellularLocation>
</comment>
<evidence type="ECO:0000259" key="10">
    <source>
        <dbReference type="PROSITE" id="PS50929"/>
    </source>
</evidence>
<dbReference type="STRING" id="1469647.BC351_39105"/>
<evidence type="ECO:0000256" key="5">
    <source>
        <dbReference type="ARBA" id="ARBA00022840"/>
    </source>
</evidence>
<dbReference type="Gene3D" id="1.20.1560.10">
    <property type="entry name" value="ABC transporter type 1, transmembrane domain"/>
    <property type="match status" value="2"/>
</dbReference>
<dbReference type="GO" id="GO:0015421">
    <property type="term" value="F:ABC-type oligopeptide transporter activity"/>
    <property type="evidence" value="ECO:0007669"/>
    <property type="project" value="TreeGrafter"/>
</dbReference>
<feature type="transmembrane region" description="Helical" evidence="8">
    <location>
        <begin position="148"/>
        <end position="179"/>
    </location>
</feature>
<comment type="similarity">
    <text evidence="2">Belongs to the ABC transporter superfamily.</text>
</comment>
<dbReference type="PROSITE" id="PS50893">
    <property type="entry name" value="ABC_TRANSPORTER_2"/>
    <property type="match status" value="1"/>
</dbReference>
<dbReference type="SUPFAM" id="SSF90123">
    <property type="entry name" value="ABC transporter transmembrane region"/>
    <property type="match status" value="1"/>
</dbReference>
<keyword evidence="12" id="KW-1185">Reference proteome</keyword>
<evidence type="ECO:0000256" key="8">
    <source>
        <dbReference type="SAM" id="Phobius"/>
    </source>
</evidence>
<sequence>MLGNSYSSYRVYKWCLSYLRPYKKIVALFLVLITLQSCVQIAIPKVIQLFIDRLLPQKNETLFHSYMLVMVGMVIITIIASAFQHVVGTRFQEKASMDLQMAVFRKLRDLGFSYYERNSIGETFSYFQTEIPAVQQIHRKYFPSIVRLSIPILMSLAFLMTISIPLSLVFMPSIVLYMLGGPFLERLAANSGSKSTWMERELGKKQYDTLSSMLELRLFGREKWGMGRLIVAAQAAGDALYRHFIHINLRGAIRRVAVYSGGLLLFIVGYVLVRNEELSIGAFVSFALLFFRIIFDLTILVTNLTEQRVLLIRAKGLYQFMQIVPDVTETPHATILPNVRGDIQFHQLNFHYAPAVPILQELDLHIRPGEKVAIVGASGGGKSTVGKLIGRFYDPTAGEIFLDSVPIRSLQLKQLRESIGFVFQETYLFGMSIKENIRFGNPEATDSEIEAAARAAYAHEFILKLPDGYETNIGERGTMLSGGEKQRIAIARMIVKNPAILILDEATASLDSISESKVTKAIETLSRGKTTILIAHRLSAIRNCDRVIYMEGGRVTEMGTYSEMMQKGGKFYELVNGTGENRMVPYLS</sequence>
<proteinExistence type="inferred from homology"/>
<dbReference type="PANTHER" id="PTHR43394:SF1">
    <property type="entry name" value="ATP-BINDING CASSETTE SUB-FAMILY B MEMBER 10, MITOCHONDRIAL"/>
    <property type="match status" value="1"/>
</dbReference>
<feature type="transmembrane region" description="Helical" evidence="8">
    <location>
        <begin position="256"/>
        <end position="273"/>
    </location>
</feature>
<dbReference type="Pfam" id="PF00664">
    <property type="entry name" value="ABC_membrane"/>
    <property type="match status" value="1"/>
</dbReference>
<dbReference type="SUPFAM" id="SSF52540">
    <property type="entry name" value="P-loop containing nucleoside triphosphate hydrolases"/>
    <property type="match status" value="1"/>
</dbReference>
<dbReference type="Proteomes" id="UP000190626">
    <property type="component" value="Unassembled WGS sequence"/>
</dbReference>